<comment type="caution">
    <text evidence="1">The sequence shown here is derived from an EMBL/GenBank/DDBJ whole genome shotgun (WGS) entry which is preliminary data.</text>
</comment>
<sequence length="74" mass="8535">MDKVVTVKKGEVVHFSYRDDASLKFTGYVVSILNNTIIVDISEDLQLKGYEEIESRQVVKHGCYEKIDMHTDKK</sequence>
<evidence type="ECO:0000313" key="1">
    <source>
        <dbReference type="EMBL" id="MBO1625955.1"/>
    </source>
</evidence>
<name>A0ABS3NYN8_9BACI</name>
<gene>
    <name evidence="1" type="ORF">J4P90_11995</name>
</gene>
<keyword evidence="2" id="KW-1185">Reference proteome</keyword>
<organism evidence="1 2">
    <name type="scientific">Bacillus arachidis</name>
    <dbReference type="NCBI Taxonomy" id="2819290"/>
    <lineage>
        <taxon>Bacteria</taxon>
        <taxon>Bacillati</taxon>
        <taxon>Bacillota</taxon>
        <taxon>Bacilli</taxon>
        <taxon>Bacillales</taxon>
        <taxon>Bacillaceae</taxon>
        <taxon>Bacillus</taxon>
    </lineage>
</organism>
<dbReference type="Proteomes" id="UP000677611">
    <property type="component" value="Unassembled WGS sequence"/>
</dbReference>
<reference evidence="1 2" key="1">
    <citation type="submission" date="2021-03" db="EMBL/GenBank/DDBJ databases">
        <title>Identification of novel Bacillus strains.</title>
        <authorList>
            <person name="Xiao Z."/>
            <person name="Li Y."/>
            <person name="Shen J."/>
        </authorList>
    </citation>
    <scope>NUCLEOTIDE SEQUENCE [LARGE SCALE GENOMIC DNA]</scope>
    <source>
        <strain evidence="1 2">SY8</strain>
    </source>
</reference>
<dbReference type="EMBL" id="JAGDQJ010000013">
    <property type="protein sequence ID" value="MBO1625955.1"/>
    <property type="molecule type" value="Genomic_DNA"/>
</dbReference>
<evidence type="ECO:0000313" key="2">
    <source>
        <dbReference type="Proteomes" id="UP000677611"/>
    </source>
</evidence>
<dbReference type="RefSeq" id="WP_208017798.1">
    <property type="nucleotide sequence ID" value="NZ_JAGDQJ010000013.1"/>
</dbReference>
<dbReference type="InterPro" id="IPR018690">
    <property type="entry name" value="DUF2187"/>
</dbReference>
<accession>A0ABS3NYN8</accession>
<protein>
    <submittedName>
        <fullName evidence="1">DUF2187 family protein</fullName>
    </submittedName>
</protein>
<proteinExistence type="predicted"/>
<dbReference type="Pfam" id="PF09953">
    <property type="entry name" value="DUF2187"/>
    <property type="match status" value="1"/>
</dbReference>